<feature type="region of interest" description="Disordered" evidence="1">
    <location>
        <begin position="27"/>
        <end position="49"/>
    </location>
</feature>
<sequence length="117" mass="11908">MVAIDRFRLLLAALMVAVVAIAFSAHPPSASAADTASISGTVTDGTDPLPGVLVQLYNNSYGEYRDTVTASDGSYSFTGLPSTGTGASTSGSSTPRGYTSRSSTTTSPGSWMRTSSS</sequence>
<keyword evidence="3" id="KW-0645">Protease</keyword>
<keyword evidence="3" id="KW-0378">Hydrolase</keyword>
<evidence type="ECO:0000313" key="4">
    <source>
        <dbReference type="Proteomes" id="UP000502035"/>
    </source>
</evidence>
<evidence type="ECO:0000256" key="2">
    <source>
        <dbReference type="SAM" id="SignalP"/>
    </source>
</evidence>
<feature type="region of interest" description="Disordered" evidence="1">
    <location>
        <begin position="79"/>
        <end position="117"/>
    </location>
</feature>
<dbReference type="Pfam" id="PF13620">
    <property type="entry name" value="CarboxypepD_reg"/>
    <property type="match status" value="1"/>
</dbReference>
<dbReference type="InterPro" id="IPR013783">
    <property type="entry name" value="Ig-like_fold"/>
</dbReference>
<accession>A0A6G7YEN8</accession>
<dbReference type="GO" id="GO:0005975">
    <property type="term" value="P:carbohydrate metabolic process"/>
    <property type="evidence" value="ECO:0007669"/>
    <property type="project" value="UniProtKB-ARBA"/>
</dbReference>
<feature type="signal peptide" evidence="2">
    <location>
        <begin position="1"/>
        <end position="32"/>
    </location>
</feature>
<keyword evidence="3" id="KW-0121">Carboxypeptidase</keyword>
<dbReference type="EMBL" id="CP049866">
    <property type="protein sequence ID" value="QIK75077.1"/>
    <property type="molecule type" value="Genomic_DNA"/>
</dbReference>
<dbReference type="SUPFAM" id="SSF49464">
    <property type="entry name" value="Carboxypeptidase regulatory domain-like"/>
    <property type="match status" value="1"/>
</dbReference>
<keyword evidence="4" id="KW-1185">Reference proteome</keyword>
<dbReference type="Gene3D" id="2.60.40.10">
    <property type="entry name" value="Immunoglobulins"/>
    <property type="match status" value="1"/>
</dbReference>
<dbReference type="InterPro" id="IPR008969">
    <property type="entry name" value="CarboxyPept-like_regulatory"/>
</dbReference>
<dbReference type="AlphaFoldDB" id="A0A6G7YEN8"/>
<feature type="chain" id="PRO_5026333157" evidence="2">
    <location>
        <begin position="33"/>
        <end position="117"/>
    </location>
</feature>
<reference evidence="3 4" key="1">
    <citation type="submission" date="2020-03" db="EMBL/GenBank/DDBJ databases">
        <title>Nocardioides sp. nov., isolated from fish.</title>
        <authorList>
            <person name="Hyun D.-W."/>
            <person name="Bae J.-W."/>
        </authorList>
    </citation>
    <scope>NUCLEOTIDE SEQUENCE [LARGE SCALE GENOMIC DNA]</scope>
    <source>
        <strain evidence="3 4">HDW12A</strain>
    </source>
</reference>
<evidence type="ECO:0000256" key="1">
    <source>
        <dbReference type="SAM" id="MobiDB-lite"/>
    </source>
</evidence>
<evidence type="ECO:0000313" key="3">
    <source>
        <dbReference type="EMBL" id="QIK75077.1"/>
    </source>
</evidence>
<feature type="compositionally biased region" description="Low complexity" evidence="1">
    <location>
        <begin position="27"/>
        <end position="39"/>
    </location>
</feature>
<protein>
    <submittedName>
        <fullName evidence="3">Carboxypeptidase regulatory-like domain-containing protein</fullName>
    </submittedName>
</protein>
<dbReference type="KEGG" id="npi:G7071_06190"/>
<keyword evidence="2" id="KW-0732">Signal</keyword>
<name>A0A6G7YEN8_9ACTN</name>
<dbReference type="RefSeq" id="WP_166316241.1">
    <property type="nucleotide sequence ID" value="NZ_CP049866.1"/>
</dbReference>
<gene>
    <name evidence="3" type="ORF">G7071_06190</name>
</gene>
<dbReference type="GO" id="GO:0004180">
    <property type="term" value="F:carboxypeptidase activity"/>
    <property type="evidence" value="ECO:0007669"/>
    <property type="project" value="UniProtKB-KW"/>
</dbReference>
<organism evidence="3 4">
    <name type="scientific">Nocardioides piscis</name>
    <dbReference type="NCBI Taxonomy" id="2714938"/>
    <lineage>
        <taxon>Bacteria</taxon>
        <taxon>Bacillati</taxon>
        <taxon>Actinomycetota</taxon>
        <taxon>Actinomycetes</taxon>
        <taxon>Propionibacteriales</taxon>
        <taxon>Nocardioidaceae</taxon>
        <taxon>Nocardioides</taxon>
    </lineage>
</organism>
<feature type="compositionally biased region" description="Low complexity" evidence="1">
    <location>
        <begin position="79"/>
        <end position="110"/>
    </location>
</feature>
<proteinExistence type="predicted"/>
<dbReference type="Proteomes" id="UP000502035">
    <property type="component" value="Chromosome"/>
</dbReference>